<evidence type="ECO:0000313" key="2">
    <source>
        <dbReference type="Proteomes" id="UP000828048"/>
    </source>
</evidence>
<comment type="caution">
    <text evidence="1">The sequence shown here is derived from an EMBL/GenBank/DDBJ whole genome shotgun (WGS) entry which is preliminary data.</text>
</comment>
<keyword evidence="2" id="KW-1185">Reference proteome</keyword>
<reference evidence="1 2" key="1">
    <citation type="journal article" date="2021" name="Hortic Res">
        <title>High-quality reference genome and annotation aids understanding of berry development for evergreen blueberry (Vaccinium darrowii).</title>
        <authorList>
            <person name="Yu J."/>
            <person name="Hulse-Kemp A.M."/>
            <person name="Babiker E."/>
            <person name="Staton M."/>
        </authorList>
    </citation>
    <scope>NUCLEOTIDE SEQUENCE [LARGE SCALE GENOMIC DNA]</scope>
    <source>
        <strain evidence="2">cv. NJ 8807/NJ 8810</strain>
        <tissue evidence="1">Young leaf</tissue>
    </source>
</reference>
<evidence type="ECO:0000313" key="1">
    <source>
        <dbReference type="EMBL" id="KAH7845803.1"/>
    </source>
</evidence>
<sequence length="615" mass="70102">MAEVLVFYTAIRYWALIPLTLWVVIVRALRYFVSMLMRAYQSAKIVKQGLVVIRARNLRAGANFIYAKSFRANEDQRLASSNSCVLPEDLPVNLNFGFDRKPDLVLGPCDGIFCLYWKPTVYHRVPGPVVCRVERLPTIALWNPATRAFNILPMSQFDFPPYKKVSGNDCMVGFGFDLTTKSIKVVKVVSFLRGEATVNDYINCAEVYDLGSGSWRVLHGDDIVQEVFVRDSPTYSMYNNNDGVFHWYAVRSFRGINFEDRVGLVLSFDMSSELFHVTLMPEKYNIITWSSSRIWKECTFSLLRDSLAVNFSFFKDGRATVELWVMKKDFDGMVEAGESFSSYSWSHELTVEVSNPSPCVSMGFWNKNELLIWKRDWTRYGGTPLLYDIDTKQARDLEFSGDIFLLLSGETVFPAVASPEYKLRTTVADLIAFVVCASSSCEESNSNYYIDSCAKRCLSCLEFLVPITVVLILDLPNDLKRRHDAKKKCTSSLASEFPEDCKFFPADTKDELHKVDLVNDGCNAEKSTLVTGYLHTCNLSANQLVIWSLVPDPMKQEPLLVKNVPDPLAGEQMWPKEVEMPETDRNQREKRLRKRTLPWGSSEYQAAWIVNDSDP</sequence>
<proteinExistence type="predicted"/>
<accession>A0ACB7XYF3</accession>
<protein>
    <submittedName>
        <fullName evidence="1">Uncharacterized protein</fullName>
    </submittedName>
</protein>
<dbReference type="EMBL" id="CM037155">
    <property type="protein sequence ID" value="KAH7845803.1"/>
    <property type="molecule type" value="Genomic_DNA"/>
</dbReference>
<name>A0ACB7XYF3_9ERIC</name>
<dbReference type="Proteomes" id="UP000828048">
    <property type="component" value="Chromosome 5"/>
</dbReference>
<organism evidence="1 2">
    <name type="scientific">Vaccinium darrowii</name>
    <dbReference type="NCBI Taxonomy" id="229202"/>
    <lineage>
        <taxon>Eukaryota</taxon>
        <taxon>Viridiplantae</taxon>
        <taxon>Streptophyta</taxon>
        <taxon>Embryophyta</taxon>
        <taxon>Tracheophyta</taxon>
        <taxon>Spermatophyta</taxon>
        <taxon>Magnoliopsida</taxon>
        <taxon>eudicotyledons</taxon>
        <taxon>Gunneridae</taxon>
        <taxon>Pentapetalae</taxon>
        <taxon>asterids</taxon>
        <taxon>Ericales</taxon>
        <taxon>Ericaceae</taxon>
        <taxon>Vaccinioideae</taxon>
        <taxon>Vaccinieae</taxon>
        <taxon>Vaccinium</taxon>
    </lineage>
</organism>
<gene>
    <name evidence="1" type="ORF">Vadar_006252</name>
</gene>